<feature type="disulfide bond" evidence="1">
    <location>
        <begin position="129"/>
        <end position="142"/>
    </location>
</feature>
<dbReference type="PANTHER" id="PTHR46605">
    <property type="entry name" value="TUMOR NECROSIS FACTOR RECEPTOR"/>
    <property type="match status" value="1"/>
</dbReference>
<gene>
    <name evidence="4" type="ORF">PLOB_00032899</name>
</gene>
<evidence type="ECO:0000256" key="1">
    <source>
        <dbReference type="PROSITE-ProRule" id="PRU00206"/>
    </source>
</evidence>
<dbReference type="EMBL" id="CALNXK010000043">
    <property type="protein sequence ID" value="CAH3127343.1"/>
    <property type="molecule type" value="Genomic_DNA"/>
</dbReference>
<feature type="disulfide bond" evidence="1">
    <location>
        <begin position="132"/>
        <end position="150"/>
    </location>
</feature>
<dbReference type="Pfam" id="PF00020">
    <property type="entry name" value="TNFR_c6"/>
    <property type="match status" value="1"/>
</dbReference>
<name>A0ABN8P0A0_9CNID</name>
<dbReference type="PANTHER" id="PTHR46605:SF2">
    <property type="entry name" value="TNFR-CYS DOMAIN-CONTAINING PROTEIN"/>
    <property type="match status" value="1"/>
</dbReference>
<evidence type="ECO:0000313" key="5">
    <source>
        <dbReference type="Proteomes" id="UP001159405"/>
    </source>
</evidence>
<sequence length="506" mass="56380">MVTCLIGVKKASNLGTGKPKRGPEKIRSTTKEADFLTCVVRNFSRALLLVSLLQIQTSGCYGCGGDQVTWRRDNAALNDTCLPCIDCPDGMEPSIRCGGVAKHGTDLHCVACKLGMYSDSYGKEQCRPCSLCSEGRSVKRNCSASQNRLCGSCNYGYYMNDVVSSCLPCSICCWDGKDQLESQCIEQGLPSHRHCRPRHKDGCDLSTTATKESTRTEGRIVITSPTTTKRTIQTRKTTRSRISVTVQDDSTKIQSNKSTTPFQSLSTATEQLEEEIIKRKPTPQTALNRHPRRKNRENTASTHLTTRVFSYGKAGRSLAERSENERRIIIAVVVSMVVLILLAVIIKRNSVGNYLIWMKCRPVCRSRDSELGEGTESSSLDESRSSAVVVPDINGVQGVLSPLNTLKSLSLDAYEKVWKRLDKRPEGTNKGDFKTVALEFGFEEENIWELEKEFKTSGSGSPSRQLLEALETRRPKLTVFEFIIVMKKPNIDRDDIADILQDYLFK</sequence>
<dbReference type="InterPro" id="IPR052302">
    <property type="entry name" value="Neurotrophin_rcpt-DD"/>
</dbReference>
<accession>A0ABN8P0A0</accession>
<feature type="transmembrane region" description="Helical" evidence="2">
    <location>
        <begin position="328"/>
        <end position="346"/>
    </location>
</feature>
<evidence type="ECO:0000259" key="3">
    <source>
        <dbReference type="PROSITE" id="PS50050"/>
    </source>
</evidence>
<comment type="caution">
    <text evidence="1">Lacks conserved residue(s) required for the propagation of feature annotation.</text>
</comment>
<dbReference type="InterPro" id="IPR011029">
    <property type="entry name" value="DEATH-like_dom_sf"/>
</dbReference>
<protein>
    <recommendedName>
        <fullName evidence="3">TNFR-Cys domain-containing protein</fullName>
    </recommendedName>
</protein>
<evidence type="ECO:0000313" key="4">
    <source>
        <dbReference type="EMBL" id="CAH3127343.1"/>
    </source>
</evidence>
<reference evidence="4 5" key="1">
    <citation type="submission" date="2022-05" db="EMBL/GenBank/DDBJ databases">
        <authorList>
            <consortium name="Genoscope - CEA"/>
            <person name="William W."/>
        </authorList>
    </citation>
    <scope>NUCLEOTIDE SEQUENCE [LARGE SCALE GENOMIC DNA]</scope>
</reference>
<keyword evidence="5" id="KW-1185">Reference proteome</keyword>
<feature type="domain" description="TNFR-Cys" evidence="3">
    <location>
        <begin position="111"/>
        <end position="150"/>
    </location>
</feature>
<dbReference type="SMART" id="SM00208">
    <property type="entry name" value="TNFR"/>
    <property type="match status" value="2"/>
</dbReference>
<dbReference type="PROSITE" id="PS00652">
    <property type="entry name" value="TNFR_NGFR_1"/>
    <property type="match status" value="1"/>
</dbReference>
<dbReference type="InterPro" id="IPR001368">
    <property type="entry name" value="TNFR/NGFR_Cys_rich_reg"/>
</dbReference>
<keyword evidence="2" id="KW-0472">Membrane</keyword>
<dbReference type="Proteomes" id="UP001159405">
    <property type="component" value="Unassembled WGS sequence"/>
</dbReference>
<dbReference type="Gene3D" id="1.10.533.10">
    <property type="entry name" value="Death Domain, Fas"/>
    <property type="match status" value="1"/>
</dbReference>
<feature type="repeat" description="TNFR-Cys" evidence="1">
    <location>
        <begin position="111"/>
        <end position="150"/>
    </location>
</feature>
<dbReference type="PROSITE" id="PS50050">
    <property type="entry name" value="TNFR_NGFR_2"/>
    <property type="match status" value="1"/>
</dbReference>
<proteinExistence type="predicted"/>
<keyword evidence="2" id="KW-1133">Transmembrane helix</keyword>
<comment type="caution">
    <text evidence="4">The sequence shown here is derived from an EMBL/GenBank/DDBJ whole genome shotgun (WGS) entry which is preliminary data.</text>
</comment>
<keyword evidence="1" id="KW-1015">Disulfide bond</keyword>
<dbReference type="Gene3D" id="2.10.50.10">
    <property type="entry name" value="Tumor Necrosis Factor Receptor, subunit A, domain 2"/>
    <property type="match status" value="2"/>
</dbReference>
<keyword evidence="2" id="KW-0812">Transmembrane</keyword>
<evidence type="ECO:0000256" key="2">
    <source>
        <dbReference type="SAM" id="Phobius"/>
    </source>
</evidence>
<organism evidence="4 5">
    <name type="scientific">Porites lobata</name>
    <dbReference type="NCBI Taxonomy" id="104759"/>
    <lineage>
        <taxon>Eukaryota</taxon>
        <taxon>Metazoa</taxon>
        <taxon>Cnidaria</taxon>
        <taxon>Anthozoa</taxon>
        <taxon>Hexacorallia</taxon>
        <taxon>Scleractinia</taxon>
        <taxon>Fungiina</taxon>
        <taxon>Poritidae</taxon>
        <taxon>Porites</taxon>
    </lineage>
</organism>